<evidence type="ECO:0000256" key="1">
    <source>
        <dbReference type="ARBA" id="ARBA00022676"/>
    </source>
</evidence>
<dbReference type="PANTHER" id="PTHR30160">
    <property type="entry name" value="TETRAACYLDISACCHARIDE 4'-KINASE-RELATED"/>
    <property type="match status" value="1"/>
</dbReference>
<keyword evidence="2 3" id="KW-0808">Transferase</keyword>
<evidence type="ECO:0000313" key="3">
    <source>
        <dbReference type="EMBL" id="NMC62220.1"/>
    </source>
</evidence>
<accession>A0A7X9IKR1</accession>
<dbReference type="Proteomes" id="UP000524246">
    <property type="component" value="Unassembled WGS sequence"/>
</dbReference>
<name>A0A7X9IKR1_9DELT</name>
<dbReference type="SUPFAM" id="SSF53756">
    <property type="entry name" value="UDP-Glycosyltransferase/glycogen phosphorylase"/>
    <property type="match status" value="1"/>
</dbReference>
<organism evidence="3 4">
    <name type="scientific">SAR324 cluster bacterium</name>
    <dbReference type="NCBI Taxonomy" id="2024889"/>
    <lineage>
        <taxon>Bacteria</taxon>
        <taxon>Deltaproteobacteria</taxon>
        <taxon>SAR324 cluster</taxon>
    </lineage>
</organism>
<gene>
    <name evidence="3" type="ORF">GYA55_03545</name>
</gene>
<dbReference type="EMBL" id="JAAZON010000138">
    <property type="protein sequence ID" value="NMC62220.1"/>
    <property type="molecule type" value="Genomic_DNA"/>
</dbReference>
<evidence type="ECO:0000256" key="2">
    <source>
        <dbReference type="ARBA" id="ARBA00022679"/>
    </source>
</evidence>
<dbReference type="CDD" id="cd03789">
    <property type="entry name" value="GT9_LPS_heptosyltransferase"/>
    <property type="match status" value="1"/>
</dbReference>
<dbReference type="Pfam" id="PF01075">
    <property type="entry name" value="Glyco_transf_9"/>
    <property type="match status" value="1"/>
</dbReference>
<dbReference type="AlphaFoldDB" id="A0A7X9IKR1"/>
<comment type="caution">
    <text evidence="3">The sequence shown here is derived from an EMBL/GenBank/DDBJ whole genome shotgun (WGS) entry which is preliminary data.</text>
</comment>
<dbReference type="GO" id="GO:0009244">
    <property type="term" value="P:lipopolysaccharide core region biosynthetic process"/>
    <property type="evidence" value="ECO:0007669"/>
    <property type="project" value="TreeGrafter"/>
</dbReference>
<reference evidence="3 4" key="1">
    <citation type="journal article" date="2020" name="Biotechnol. Biofuels">
        <title>New insights from the biogas microbiome by comprehensive genome-resolved metagenomics of nearly 1600 species originating from multiple anaerobic digesters.</title>
        <authorList>
            <person name="Campanaro S."/>
            <person name="Treu L."/>
            <person name="Rodriguez-R L.M."/>
            <person name="Kovalovszki A."/>
            <person name="Ziels R.M."/>
            <person name="Maus I."/>
            <person name="Zhu X."/>
            <person name="Kougias P.G."/>
            <person name="Basile A."/>
            <person name="Luo G."/>
            <person name="Schluter A."/>
            <person name="Konstantinidis K.T."/>
            <person name="Angelidaki I."/>
        </authorList>
    </citation>
    <scope>NUCLEOTIDE SEQUENCE [LARGE SCALE GENOMIC DNA]</scope>
    <source>
        <strain evidence="3">AS27yjCOA_65</strain>
    </source>
</reference>
<evidence type="ECO:0000313" key="4">
    <source>
        <dbReference type="Proteomes" id="UP000524246"/>
    </source>
</evidence>
<proteinExistence type="predicted"/>
<sequence>MTKIKDDASILIILMGSIGDVVRGLSLLSPLKATYPRVRVTWLVETKCEALVRMHENIDDVIVFEREKPLWGLIKLLSELHRRTFDITLDMQRHFKSGLFSFFSGATRRIGFHWKNTKEGNWIFNNEKLPFVNDTLNKFHHYFKFLEHLGVKVENPSPIISNWKLESSPMAGSGEKNVGLVLSSSWESKNWPDEYYESLVTSILKVPETKVILIGDSSCKVLAERLVRLDQNGRIQDFSAKLNLSELAALIGKLSVCVGPDSGPGHIAAAVNTSYIALFGPTSEKRTAPVGSKVKILRVELPCAPCYRRKCPGLGQICMKGLKPDMVFETLRPYLMDIGSAKS</sequence>
<dbReference type="InterPro" id="IPR051199">
    <property type="entry name" value="LPS_LOS_Heptosyltrfase"/>
</dbReference>
<keyword evidence="1" id="KW-0328">Glycosyltransferase</keyword>
<dbReference type="InterPro" id="IPR002201">
    <property type="entry name" value="Glyco_trans_9"/>
</dbReference>
<dbReference type="GO" id="GO:0008713">
    <property type="term" value="F:ADP-heptose-lipopolysaccharide heptosyltransferase activity"/>
    <property type="evidence" value="ECO:0007669"/>
    <property type="project" value="TreeGrafter"/>
</dbReference>
<protein>
    <submittedName>
        <fullName evidence="3">Glycosyltransferase family 9 protein</fullName>
    </submittedName>
</protein>
<dbReference type="Gene3D" id="3.40.50.2000">
    <property type="entry name" value="Glycogen Phosphorylase B"/>
    <property type="match status" value="2"/>
</dbReference>
<dbReference type="GO" id="GO:0005829">
    <property type="term" value="C:cytosol"/>
    <property type="evidence" value="ECO:0007669"/>
    <property type="project" value="TreeGrafter"/>
</dbReference>